<dbReference type="EMBL" id="CABVLU010000005">
    <property type="protein sequence ID" value="VVT58640.1"/>
    <property type="molecule type" value="Genomic_DNA"/>
</dbReference>
<dbReference type="AlphaFoldDB" id="A0A5E8C6G8"/>
<dbReference type="OrthoDB" id="10013825at2759"/>
<gene>
    <name evidence="1" type="ORF">SAPINGB_P006310</name>
</gene>
<evidence type="ECO:0000313" key="2">
    <source>
        <dbReference type="Proteomes" id="UP000398389"/>
    </source>
</evidence>
<accession>A0A5E8C6G8</accession>
<organism evidence="1 2">
    <name type="scientific">Magnusiomyces paraingens</name>
    <dbReference type="NCBI Taxonomy" id="2606893"/>
    <lineage>
        <taxon>Eukaryota</taxon>
        <taxon>Fungi</taxon>
        <taxon>Dikarya</taxon>
        <taxon>Ascomycota</taxon>
        <taxon>Saccharomycotina</taxon>
        <taxon>Dipodascomycetes</taxon>
        <taxon>Dipodascales</taxon>
        <taxon>Dipodascaceae</taxon>
        <taxon>Magnusiomyces</taxon>
    </lineage>
</organism>
<dbReference type="GeneID" id="43585121"/>
<keyword evidence="2" id="KW-1185">Reference proteome</keyword>
<evidence type="ECO:0000313" key="1">
    <source>
        <dbReference type="EMBL" id="VVT58640.1"/>
    </source>
</evidence>
<reference evidence="1 2" key="1">
    <citation type="submission" date="2019-09" db="EMBL/GenBank/DDBJ databases">
        <authorList>
            <person name="Brejova B."/>
        </authorList>
    </citation>
    <scope>NUCLEOTIDE SEQUENCE [LARGE SCALE GENOMIC DNA]</scope>
</reference>
<name>A0A5E8C6G8_9ASCO</name>
<dbReference type="Proteomes" id="UP000398389">
    <property type="component" value="Unassembled WGS sequence"/>
</dbReference>
<dbReference type="RefSeq" id="XP_031856912.1">
    <property type="nucleotide sequence ID" value="XM_032001021.1"/>
</dbReference>
<dbReference type="Gene3D" id="3.30.10.10">
    <property type="entry name" value="Trypsin Inhibitor V, subunit A"/>
    <property type="match status" value="1"/>
</dbReference>
<sequence length="89" mass="10098">MESYESVRNRSKEWNEKIAGKILVSQEIVEAKSFPGLAENEISELDLPKPKRIIFPGCMVTCDFRPERLNVTCEEQQTGKAIIKSAHFG</sequence>
<proteinExistence type="predicted"/>
<protein>
    <submittedName>
        <fullName evidence="1">Uncharacterized protein</fullName>
    </submittedName>
</protein>